<comment type="caution">
    <text evidence="6">The sequence shown here is derived from an EMBL/GenBank/DDBJ whole genome shotgun (WGS) entry which is preliminary data.</text>
</comment>
<keyword evidence="3" id="KW-0472">Membrane</keyword>
<gene>
    <name evidence="6" type="ORF">GCM10010979_03030</name>
</gene>
<feature type="transmembrane region" description="Helical" evidence="3">
    <location>
        <begin position="163"/>
        <end position="183"/>
    </location>
</feature>
<feature type="signal peptide" evidence="4">
    <location>
        <begin position="1"/>
        <end position="25"/>
    </location>
</feature>
<keyword evidence="4" id="KW-0732">Signal</keyword>
<evidence type="ECO:0000313" key="6">
    <source>
        <dbReference type="EMBL" id="GGA91735.1"/>
    </source>
</evidence>
<feature type="region of interest" description="Disordered" evidence="2">
    <location>
        <begin position="617"/>
        <end position="662"/>
    </location>
</feature>
<dbReference type="Gene3D" id="3.10.310.50">
    <property type="match status" value="1"/>
</dbReference>
<keyword evidence="1" id="KW-0175">Coiled coil</keyword>
<evidence type="ECO:0000256" key="4">
    <source>
        <dbReference type="SAM" id="SignalP"/>
    </source>
</evidence>
<organism evidence="6 7">
    <name type="scientific">Conyzicola nivalis</name>
    <dbReference type="NCBI Taxonomy" id="1477021"/>
    <lineage>
        <taxon>Bacteria</taxon>
        <taxon>Bacillati</taxon>
        <taxon>Actinomycetota</taxon>
        <taxon>Actinomycetes</taxon>
        <taxon>Micrococcales</taxon>
        <taxon>Microbacteriaceae</taxon>
        <taxon>Conyzicola</taxon>
    </lineage>
</organism>
<reference evidence="6" key="2">
    <citation type="submission" date="2020-09" db="EMBL/GenBank/DDBJ databases">
        <authorList>
            <person name="Sun Q."/>
            <person name="Zhou Y."/>
        </authorList>
    </citation>
    <scope>NUCLEOTIDE SEQUENCE</scope>
    <source>
        <strain evidence="6">CGMCC 1.12813</strain>
    </source>
</reference>
<dbReference type="RefSeq" id="WP_188508946.1">
    <property type="nucleotide sequence ID" value="NZ_BMGB01000001.1"/>
</dbReference>
<name>A0A916SAY7_9MICO</name>
<feature type="domain" description="TPM" evidence="5">
    <location>
        <begin position="36"/>
        <end position="151"/>
    </location>
</feature>
<keyword evidence="3" id="KW-0812">Transmembrane</keyword>
<keyword evidence="3" id="KW-1133">Transmembrane helix</keyword>
<feature type="chain" id="PRO_5036719664" evidence="4">
    <location>
        <begin position="26"/>
        <end position="662"/>
    </location>
</feature>
<evidence type="ECO:0000259" key="5">
    <source>
        <dbReference type="Pfam" id="PF04536"/>
    </source>
</evidence>
<evidence type="ECO:0000256" key="1">
    <source>
        <dbReference type="SAM" id="Coils"/>
    </source>
</evidence>
<dbReference type="InterPro" id="IPR007621">
    <property type="entry name" value="TPM_dom"/>
</dbReference>
<dbReference type="Proteomes" id="UP000606922">
    <property type="component" value="Unassembled WGS sequence"/>
</dbReference>
<proteinExistence type="predicted"/>
<accession>A0A916SAY7</accession>
<evidence type="ECO:0000313" key="7">
    <source>
        <dbReference type="Proteomes" id="UP000606922"/>
    </source>
</evidence>
<keyword evidence="7" id="KW-1185">Reference proteome</keyword>
<evidence type="ECO:0000256" key="3">
    <source>
        <dbReference type="SAM" id="Phobius"/>
    </source>
</evidence>
<feature type="coiled-coil region" evidence="1">
    <location>
        <begin position="397"/>
        <end position="435"/>
    </location>
</feature>
<dbReference type="Pfam" id="PF04536">
    <property type="entry name" value="TPM_phosphatase"/>
    <property type="match status" value="1"/>
</dbReference>
<sequence length="662" mass="67650">MKSRIVWGAALAIALVGIAPAAAQAQDPVDLAGAYVLDQSGVVTGEEERIESSLDQLYDETGIQLFVVYVDSFTGADSAADWADTTAELSGLGSDDALLAVATADRQYQLSVTEDFALSDADLDEIVDNTLIPQLRDDNWADAAIDFAGGLRGEGNDSGSLPVWPIVLLVVVAVGGLIVYLLVRAARRRKSGEKNLPSGQPTQQQLDQRAGTLLVEVDDSLRTSEQELGFAVAQFGEDATRDFQTTLASAKTSVGQAFAIRQKLDDAFPESTDEKRALTLQLIELAEKADADLDAQADAFDSLRELEQNAPRILDEVDASAAALATRLAATEATTQQLAARYAPATIATIVENAAQARTLLALAATTSQNARAGLASASKGPAAVAVRAAQSSVAQATQLLDAVDELARELAEAQTALQAAIDELNRDIAEARAITTTDLSAPVQSATAGLAAILPDSDRNPVDSLQRVERLDEALSQALAAVRDRQQAEVSARSSLERVMAGARTQIAAGEQYLSTRRGGIGTDARTRLAAARQALDEAGALAGSDPVAALSSAHRAASLAQQGTELAQGDVDYFSQSTAGGYGGGGSIGGIDSGALIGGILGGLLSGGGGGGWSGGGSGGWSGGGRSGGSRGGGGGFGGSSRRSGGGGSRGGRRGGGGRF</sequence>
<reference evidence="6" key="1">
    <citation type="journal article" date="2014" name="Int. J. Syst. Evol. Microbiol.">
        <title>Complete genome sequence of Corynebacterium casei LMG S-19264T (=DSM 44701T), isolated from a smear-ripened cheese.</title>
        <authorList>
            <consortium name="US DOE Joint Genome Institute (JGI-PGF)"/>
            <person name="Walter F."/>
            <person name="Albersmeier A."/>
            <person name="Kalinowski J."/>
            <person name="Ruckert C."/>
        </authorList>
    </citation>
    <scope>NUCLEOTIDE SEQUENCE</scope>
    <source>
        <strain evidence="6">CGMCC 1.12813</strain>
    </source>
</reference>
<dbReference type="EMBL" id="BMGB01000001">
    <property type="protein sequence ID" value="GGA91735.1"/>
    <property type="molecule type" value="Genomic_DNA"/>
</dbReference>
<evidence type="ECO:0000256" key="2">
    <source>
        <dbReference type="SAM" id="MobiDB-lite"/>
    </source>
</evidence>
<dbReference type="AlphaFoldDB" id="A0A916SAY7"/>
<protein>
    <submittedName>
        <fullName evidence="6">Membrane protein</fullName>
    </submittedName>
</protein>